<evidence type="ECO:0000313" key="16">
    <source>
        <dbReference type="Proteomes" id="UP000095768"/>
    </source>
</evidence>
<proteinExistence type="inferred from homology"/>
<feature type="transmembrane region" description="Helical" evidence="12">
    <location>
        <begin position="202"/>
        <end position="224"/>
    </location>
</feature>
<feature type="transmembrane region" description="Helical" evidence="12">
    <location>
        <begin position="21"/>
        <end position="40"/>
    </location>
</feature>
<dbReference type="CDD" id="cd06550">
    <property type="entry name" value="TM_ABC_iron-siderophores_like"/>
    <property type="match status" value="1"/>
</dbReference>
<dbReference type="Proteomes" id="UP000095412">
    <property type="component" value="Unassembled WGS sequence"/>
</dbReference>
<evidence type="ECO:0000313" key="15">
    <source>
        <dbReference type="Proteomes" id="UP000095412"/>
    </source>
</evidence>
<keyword evidence="8 12" id="KW-0472">Membrane</keyword>
<feature type="transmembrane region" description="Helical" evidence="12">
    <location>
        <begin position="76"/>
        <end position="94"/>
    </location>
</feature>
<dbReference type="GO" id="GO:0005886">
    <property type="term" value="C:plasma membrane"/>
    <property type="evidence" value="ECO:0007669"/>
    <property type="project" value="UniProtKB-SubCell"/>
</dbReference>
<evidence type="ECO:0000313" key="13">
    <source>
        <dbReference type="EMBL" id="SCS73231.1"/>
    </source>
</evidence>
<evidence type="ECO:0000256" key="12">
    <source>
        <dbReference type="SAM" id="Phobius"/>
    </source>
</evidence>
<dbReference type="RefSeq" id="WP_069995289.1">
    <property type="nucleotide sequence ID" value="NZ_FMPG01000003.1"/>
</dbReference>
<dbReference type="GO" id="GO:0022857">
    <property type="term" value="F:transmembrane transporter activity"/>
    <property type="evidence" value="ECO:0007669"/>
    <property type="project" value="InterPro"/>
</dbReference>
<evidence type="ECO:0000313" key="14">
    <source>
        <dbReference type="EMBL" id="SCS75554.1"/>
    </source>
</evidence>
<dbReference type="InterPro" id="IPR000522">
    <property type="entry name" value="ABC_transptr_permease_BtuC"/>
</dbReference>
<dbReference type="OrthoDB" id="9811721at2"/>
<gene>
    <name evidence="13" type="primary">yfiZ</name>
    <name evidence="13" type="ORF">SAMEA2297795_01005</name>
    <name evidence="14" type="ORF">SAMEA2297796_01098</name>
</gene>
<dbReference type="EMBL" id="FMPI01000005">
    <property type="protein sequence ID" value="SCS75554.1"/>
    <property type="molecule type" value="Genomic_DNA"/>
</dbReference>
<evidence type="ECO:0000256" key="7">
    <source>
        <dbReference type="ARBA" id="ARBA00022989"/>
    </source>
</evidence>
<comment type="similarity">
    <text evidence="2">Belongs to the binding-protein-dependent transport system permease family. FecCD subfamily.</text>
</comment>
<feature type="transmembrane region" description="Helical" evidence="12">
    <location>
        <begin position="106"/>
        <end position="124"/>
    </location>
</feature>
<dbReference type="GO" id="GO:0033214">
    <property type="term" value="P:siderophore-iron import into cell"/>
    <property type="evidence" value="ECO:0007669"/>
    <property type="project" value="TreeGrafter"/>
</dbReference>
<dbReference type="FunFam" id="1.10.3470.10:FF:000001">
    <property type="entry name" value="Vitamin B12 ABC transporter permease BtuC"/>
    <property type="match status" value="1"/>
</dbReference>
<evidence type="ECO:0000256" key="11">
    <source>
        <dbReference type="ARBA" id="ARBA00031465"/>
    </source>
</evidence>
<comment type="subcellular location">
    <subcellularLocation>
        <location evidence="1">Cell membrane</location>
        <topology evidence="1">Multi-pass membrane protein</topology>
    </subcellularLocation>
</comment>
<evidence type="ECO:0000256" key="3">
    <source>
        <dbReference type="ARBA" id="ARBA00018524"/>
    </source>
</evidence>
<keyword evidence="4" id="KW-0813">Transport</keyword>
<accession>A0A1D4KNX8</accession>
<dbReference type="PANTHER" id="PTHR30472">
    <property type="entry name" value="FERRIC ENTEROBACTIN TRANSPORT SYSTEM PERMEASE PROTEIN"/>
    <property type="match status" value="1"/>
</dbReference>
<feature type="transmembrane region" description="Helical" evidence="12">
    <location>
        <begin position="249"/>
        <end position="276"/>
    </location>
</feature>
<organism evidence="13 16">
    <name type="scientific">Staphylococcus caeli</name>
    <dbReference type="NCBI Taxonomy" id="2201815"/>
    <lineage>
        <taxon>Bacteria</taxon>
        <taxon>Bacillati</taxon>
        <taxon>Bacillota</taxon>
        <taxon>Bacilli</taxon>
        <taxon>Bacillales</taxon>
        <taxon>Staphylococcaceae</taxon>
        <taxon>Staphylococcus</taxon>
    </lineage>
</organism>
<reference evidence="13 16" key="1">
    <citation type="submission" date="2016-09" db="EMBL/GenBank/DDBJ databases">
        <authorList>
            <consortium name="Pathogen Informatics"/>
        </authorList>
    </citation>
    <scope>NUCLEOTIDE SEQUENCE [LARGE SCALE GENOMIC DNA]</scope>
    <source>
        <strain evidence="13 16">82B</strain>
    </source>
</reference>
<feature type="transmembrane region" description="Helical" evidence="12">
    <location>
        <begin position="321"/>
        <end position="338"/>
    </location>
</feature>
<evidence type="ECO:0000256" key="6">
    <source>
        <dbReference type="ARBA" id="ARBA00022692"/>
    </source>
</evidence>
<evidence type="ECO:0000256" key="9">
    <source>
        <dbReference type="ARBA" id="ARBA00025320"/>
    </source>
</evidence>
<dbReference type="AlphaFoldDB" id="A0A1D4KNX8"/>
<sequence length="344" mass="37320">MTKSNSINPTKLVEKQIQKRTALTFIVSVCALFVIIYFNLSVGASHITFKDFLDYAWFHEQTKQTFLIHNVRMPRMLAALFIGAALGVAGLLMQAMTRNPLASPQIFGVNAGASFVIVFITMLAPVLTEYATILAFIGAFIGGLTVYTLSGSTKGMTPVKLALAGMAIHLFFSSMTQGIILLNEDATTTVMFWLVGSLSSITWPQVIGIMPWIVLAFIGVIMIAKQLTIMELGEDLATSLGQNVKLVRILTGLLVIVLAGTSVSIAGPIGFVGLIVPHIVKHYIRADYKLMIPLTMIIGADLLLLSDVLSRLIAFPFESPVGIVTSFIGALYFLYITVKGVDRL</sequence>
<dbReference type="SUPFAM" id="SSF81345">
    <property type="entry name" value="ABC transporter involved in vitamin B12 uptake, BtuC"/>
    <property type="match status" value="1"/>
</dbReference>
<dbReference type="InterPro" id="IPR037294">
    <property type="entry name" value="ABC_BtuC-like"/>
</dbReference>
<evidence type="ECO:0000256" key="4">
    <source>
        <dbReference type="ARBA" id="ARBA00022448"/>
    </source>
</evidence>
<reference evidence="14 15" key="2">
    <citation type="submission" date="2016-09" db="EMBL/GenBank/DDBJ databases">
        <authorList>
            <consortium name="Pathogen Informatics"/>
            <person name="Sun Q."/>
            <person name="Inoue M."/>
        </authorList>
    </citation>
    <scope>NUCLEOTIDE SEQUENCE [LARGE SCALE GENOMIC DNA]</scope>
    <source>
        <strain evidence="14 15">82C</strain>
    </source>
</reference>
<feature type="transmembrane region" description="Helical" evidence="12">
    <location>
        <begin position="130"/>
        <end position="149"/>
    </location>
</feature>
<dbReference type="Gene3D" id="1.10.3470.10">
    <property type="entry name" value="ABC transporter involved in vitamin B12 uptake, BtuC"/>
    <property type="match status" value="1"/>
</dbReference>
<name>A0A1D4KNX8_9STAP</name>
<keyword evidence="15" id="KW-1185">Reference proteome</keyword>
<keyword evidence="6 12" id="KW-0812">Transmembrane</keyword>
<feature type="transmembrane region" description="Helical" evidence="12">
    <location>
        <begin position="161"/>
        <end position="182"/>
    </location>
</feature>
<dbReference type="EMBL" id="FMPG01000003">
    <property type="protein sequence ID" value="SCS73231.1"/>
    <property type="molecule type" value="Genomic_DNA"/>
</dbReference>
<evidence type="ECO:0000256" key="10">
    <source>
        <dbReference type="ARBA" id="ARBA00031149"/>
    </source>
</evidence>
<keyword evidence="5" id="KW-1003">Cell membrane</keyword>
<dbReference type="Pfam" id="PF01032">
    <property type="entry name" value="FecCD"/>
    <property type="match status" value="1"/>
</dbReference>
<evidence type="ECO:0000256" key="5">
    <source>
        <dbReference type="ARBA" id="ARBA00022475"/>
    </source>
</evidence>
<dbReference type="Proteomes" id="UP000095768">
    <property type="component" value="Unassembled WGS sequence"/>
</dbReference>
<comment type="function">
    <text evidence="9">Part of the binding-protein-dependent transport system for heme-iron. Responsible for the translocation of the substrate across the membrane.</text>
</comment>
<evidence type="ECO:0000256" key="8">
    <source>
        <dbReference type="ARBA" id="ARBA00023136"/>
    </source>
</evidence>
<evidence type="ECO:0000256" key="2">
    <source>
        <dbReference type="ARBA" id="ARBA00007935"/>
    </source>
</evidence>
<feature type="transmembrane region" description="Helical" evidence="12">
    <location>
        <begin position="288"/>
        <end position="309"/>
    </location>
</feature>
<dbReference type="PANTHER" id="PTHR30472:SF1">
    <property type="entry name" value="FE(3+) DICITRATE TRANSPORT SYSTEM PERMEASE PROTEIN FECC-RELATED"/>
    <property type="match status" value="1"/>
</dbReference>
<evidence type="ECO:0000256" key="1">
    <source>
        <dbReference type="ARBA" id="ARBA00004651"/>
    </source>
</evidence>
<keyword evidence="7 12" id="KW-1133">Transmembrane helix</keyword>
<protein>
    <recommendedName>
        <fullName evidence="3">Probable heme-iron transport system permease protein IsdF</fullName>
    </recommendedName>
    <alternativeName>
        <fullName evidence="11">Iron-regulated surface determinant protein F</fullName>
    </alternativeName>
    <alternativeName>
        <fullName evidence="10">Staphylococcal iron-regulated protein G</fullName>
    </alternativeName>
</protein>